<dbReference type="Gene3D" id="1.25.40.10">
    <property type="entry name" value="Tetratricopeptide repeat domain"/>
    <property type="match status" value="3"/>
</dbReference>
<organism evidence="5 6">
    <name type="scientific">Oceaniovalibus guishaninsula JLT2003</name>
    <dbReference type="NCBI Taxonomy" id="1231392"/>
    <lineage>
        <taxon>Bacteria</taxon>
        <taxon>Pseudomonadati</taxon>
        <taxon>Pseudomonadota</taxon>
        <taxon>Alphaproteobacteria</taxon>
        <taxon>Rhodobacterales</taxon>
        <taxon>Roseobacteraceae</taxon>
        <taxon>Oceaniovalibus</taxon>
    </lineage>
</organism>
<comment type="caution">
    <text evidence="5">The sequence shown here is derived from an EMBL/GenBank/DDBJ whole genome shotgun (WGS) entry which is preliminary data.</text>
</comment>
<gene>
    <name evidence="5" type="ORF">OCGS_0572</name>
</gene>
<dbReference type="InterPro" id="IPR019734">
    <property type="entry name" value="TPR_rpt"/>
</dbReference>
<evidence type="ECO:0000313" key="5">
    <source>
        <dbReference type="EMBL" id="EKE45482.1"/>
    </source>
</evidence>
<evidence type="ECO:0000256" key="3">
    <source>
        <dbReference type="PROSITE-ProRule" id="PRU00339"/>
    </source>
</evidence>
<dbReference type="EMBL" id="AMGO01000007">
    <property type="protein sequence ID" value="EKE45482.1"/>
    <property type="molecule type" value="Genomic_DNA"/>
</dbReference>
<keyword evidence="6" id="KW-1185">Reference proteome</keyword>
<dbReference type="InterPro" id="IPR052346">
    <property type="entry name" value="O-mannosyl-transferase_TMTC"/>
</dbReference>
<dbReference type="RefSeq" id="WP_007425725.1">
    <property type="nucleotide sequence ID" value="NZ_AMGO01000007.1"/>
</dbReference>
<keyword evidence="1" id="KW-0677">Repeat</keyword>
<dbReference type="PANTHER" id="PTHR44227:SF3">
    <property type="entry name" value="PROTEIN O-MANNOSYL-TRANSFERASE TMTC4"/>
    <property type="match status" value="1"/>
</dbReference>
<dbReference type="PROSITE" id="PS50005">
    <property type="entry name" value="TPR"/>
    <property type="match status" value="3"/>
</dbReference>
<dbReference type="STRING" id="1231392.OCGS_0572"/>
<sequence>MTLRNTALCAALWLASAPFLHAASFDLAPLTPPAGGPSDGALTAGRDAQMAAVALRDRALLPDATPLAGPPGQAHALQALGAAAAGQTDMAEALLSEADPFLPETAIARALIARNAGDLAGAEAAIGDALRIAPRHAYAANVMGSIALARGDAERAADAFSAAVAAAPEGATYWNNLAVSELALGQMSDAQRAINAAIALAPRNCVYRMTEARIADAARDSARAAKALDICLAAEPGNVEAARQSVIQARDGGDLDRATMLLDRHGAAIADRAILATDIALRQADIAGARAMLEGDSAASQGRAALMAAVTVAEGGDIAGAIAALDADSTTARTLQAALAVASGAEPLATDLPSVDALYSGLATGDAGRLAQAGPAFGIDLSGLGTAPEPQTARDLALPLWLWLAGYADLADEGLAIIADNGDDAFAAFAAFAAARDAGRPVSHQREWLREAARRDPGFAAPALALAESHLAEGALAEALPWLEQAAAIRPDATLLLRTGLVAETLGDDKTAERHYRKAAESAPDNHATLNQLAWFLAERGQRLDEARSLADRAADLAPGNAAILDTLGWIDWQEGHKTASLERLRQADTLRQGRDPDIRLRLATVLAADGQEDAASDLLTALARDVPAFRPDAIAALRAEIAGR</sequence>
<dbReference type="Pfam" id="PF13432">
    <property type="entry name" value="TPR_16"/>
    <property type="match status" value="2"/>
</dbReference>
<feature type="repeat" description="TPR" evidence="3">
    <location>
        <begin position="137"/>
        <end position="170"/>
    </location>
</feature>
<dbReference type="SUPFAM" id="SSF48452">
    <property type="entry name" value="TPR-like"/>
    <property type="match status" value="1"/>
</dbReference>
<keyword evidence="2 3" id="KW-0802">TPR repeat</keyword>
<evidence type="ECO:0000256" key="2">
    <source>
        <dbReference type="ARBA" id="ARBA00022803"/>
    </source>
</evidence>
<feature type="repeat" description="TPR" evidence="3">
    <location>
        <begin position="493"/>
        <end position="526"/>
    </location>
</feature>
<evidence type="ECO:0000256" key="1">
    <source>
        <dbReference type="ARBA" id="ARBA00022737"/>
    </source>
</evidence>
<dbReference type="AlphaFoldDB" id="K2HG94"/>
<evidence type="ECO:0000313" key="6">
    <source>
        <dbReference type="Proteomes" id="UP000006765"/>
    </source>
</evidence>
<protein>
    <submittedName>
        <fullName evidence="5">TPR domain-containing protein</fullName>
    </submittedName>
</protein>
<proteinExistence type="predicted"/>
<feature type="chain" id="PRO_5003858326" evidence="4">
    <location>
        <begin position="23"/>
        <end position="645"/>
    </location>
</feature>
<name>K2HG94_9RHOB</name>
<dbReference type="SMART" id="SM00028">
    <property type="entry name" value="TPR"/>
    <property type="match status" value="4"/>
</dbReference>
<dbReference type="GO" id="GO:0030968">
    <property type="term" value="P:endoplasmic reticulum unfolded protein response"/>
    <property type="evidence" value="ECO:0007669"/>
    <property type="project" value="TreeGrafter"/>
</dbReference>
<feature type="signal peptide" evidence="4">
    <location>
        <begin position="1"/>
        <end position="22"/>
    </location>
</feature>
<reference evidence="5 6" key="1">
    <citation type="journal article" date="2012" name="J. Bacteriol.">
        <title>Draft Genome Sequence of Oceaniovalibus guishaninsula JLT2003T.</title>
        <authorList>
            <person name="Tang K."/>
            <person name="Liu K."/>
            <person name="Jiao N."/>
        </authorList>
    </citation>
    <scope>NUCLEOTIDE SEQUENCE [LARGE SCALE GENOMIC DNA]</scope>
    <source>
        <strain evidence="5 6">JLT2003</strain>
    </source>
</reference>
<dbReference type="OrthoDB" id="7877418at2"/>
<dbReference type="InterPro" id="IPR011990">
    <property type="entry name" value="TPR-like_helical_dom_sf"/>
</dbReference>
<dbReference type="GO" id="GO:0035269">
    <property type="term" value="P:protein O-linked glycosylation via mannose"/>
    <property type="evidence" value="ECO:0007669"/>
    <property type="project" value="TreeGrafter"/>
</dbReference>
<dbReference type="GO" id="GO:0000030">
    <property type="term" value="F:mannosyltransferase activity"/>
    <property type="evidence" value="ECO:0007669"/>
    <property type="project" value="TreeGrafter"/>
</dbReference>
<dbReference type="eggNOG" id="COG0457">
    <property type="taxonomic scope" value="Bacteria"/>
</dbReference>
<dbReference type="Proteomes" id="UP000006765">
    <property type="component" value="Unassembled WGS sequence"/>
</dbReference>
<accession>K2HG94</accession>
<evidence type="ECO:0000256" key="4">
    <source>
        <dbReference type="SAM" id="SignalP"/>
    </source>
</evidence>
<keyword evidence="4" id="KW-0732">Signal</keyword>
<dbReference type="PANTHER" id="PTHR44227">
    <property type="match status" value="1"/>
</dbReference>
<feature type="repeat" description="TPR" evidence="3">
    <location>
        <begin position="171"/>
        <end position="204"/>
    </location>
</feature>